<name>A0A3S4ZXV2_9PLAT</name>
<protein>
    <submittedName>
        <fullName evidence="2">Uncharacterized protein</fullName>
    </submittedName>
</protein>
<gene>
    <name evidence="2" type="ORF">PXEA_LOCUS3252</name>
</gene>
<feature type="non-terminal residue" evidence="2">
    <location>
        <position position="208"/>
    </location>
</feature>
<organism evidence="2 3">
    <name type="scientific">Protopolystoma xenopodis</name>
    <dbReference type="NCBI Taxonomy" id="117903"/>
    <lineage>
        <taxon>Eukaryota</taxon>
        <taxon>Metazoa</taxon>
        <taxon>Spiralia</taxon>
        <taxon>Lophotrochozoa</taxon>
        <taxon>Platyhelminthes</taxon>
        <taxon>Monogenea</taxon>
        <taxon>Polyopisthocotylea</taxon>
        <taxon>Polystomatidea</taxon>
        <taxon>Polystomatidae</taxon>
        <taxon>Protopolystoma</taxon>
    </lineage>
</organism>
<keyword evidence="3" id="KW-1185">Reference proteome</keyword>
<sequence>LDISFGAPSNGVRGADREDDSGQIEKPPASFGSTMLTYSHALMAYFYQLLKGAFRLYTARLAQSKEPALIRHWQLEFGLAEVLDRVHLKFRKRQNWIPSCGNVDSFPTLLLHSTTPLIFASPPNAVSSDFALPDHILPRLPNPFGISFVSGSGYNMSSDISSIFQMLSAYPGPVRPNDFLISTAASTYHMDTVGCVVLARCGCSNFNK</sequence>
<evidence type="ECO:0000313" key="2">
    <source>
        <dbReference type="EMBL" id="VEL09812.1"/>
    </source>
</evidence>
<accession>A0A3S4ZXV2</accession>
<feature type="region of interest" description="Disordered" evidence="1">
    <location>
        <begin position="1"/>
        <end position="28"/>
    </location>
</feature>
<proteinExistence type="predicted"/>
<reference evidence="2" key="1">
    <citation type="submission" date="2018-11" db="EMBL/GenBank/DDBJ databases">
        <authorList>
            <consortium name="Pathogen Informatics"/>
        </authorList>
    </citation>
    <scope>NUCLEOTIDE SEQUENCE</scope>
</reference>
<evidence type="ECO:0000256" key="1">
    <source>
        <dbReference type="SAM" id="MobiDB-lite"/>
    </source>
</evidence>
<dbReference type="EMBL" id="CAAALY010007309">
    <property type="protein sequence ID" value="VEL09812.1"/>
    <property type="molecule type" value="Genomic_DNA"/>
</dbReference>
<comment type="caution">
    <text evidence="2">The sequence shown here is derived from an EMBL/GenBank/DDBJ whole genome shotgun (WGS) entry which is preliminary data.</text>
</comment>
<evidence type="ECO:0000313" key="3">
    <source>
        <dbReference type="Proteomes" id="UP000784294"/>
    </source>
</evidence>
<dbReference type="Proteomes" id="UP000784294">
    <property type="component" value="Unassembled WGS sequence"/>
</dbReference>
<dbReference type="AlphaFoldDB" id="A0A3S4ZXV2"/>